<sequence length="124" mass="13037">MGGPDPCFPLIVLDSLCRWSFCKCRWWVDIGVSLTVNVAPSLLFTCSSQAGQGHVSSLQIPLHPASSYSGSCPAGAALIRACSGHSTGPCRISLGWPLPQRSESGGATHHGASTDQSIHMYPLT</sequence>
<dbReference type="AlphaFoldDB" id="A0A4W2E012"/>
<evidence type="ECO:0000313" key="2">
    <source>
        <dbReference type="Proteomes" id="UP000314981"/>
    </source>
</evidence>
<dbReference type="Ensembl" id="ENSBIXT00000005052.1">
    <property type="protein sequence ID" value="ENSBIXP00000030103.1"/>
    <property type="gene ID" value="ENSBIXG00000011926.1"/>
</dbReference>
<reference evidence="1" key="3">
    <citation type="submission" date="2025-09" db="UniProtKB">
        <authorList>
            <consortium name="Ensembl"/>
        </authorList>
    </citation>
    <scope>IDENTIFICATION</scope>
</reference>
<reference evidence="1 2" key="1">
    <citation type="submission" date="2018-11" db="EMBL/GenBank/DDBJ databases">
        <title>Haplotype-resolved cattle genomes.</title>
        <authorList>
            <person name="Low W.Y."/>
            <person name="Tearle R."/>
            <person name="Bickhart D.M."/>
            <person name="Rosen B.D."/>
            <person name="Koren S."/>
            <person name="Rhie A."/>
            <person name="Hiendleder S."/>
            <person name="Phillippy A.M."/>
            <person name="Smith T.P.L."/>
            <person name="Williams J.L."/>
        </authorList>
    </citation>
    <scope>NUCLEOTIDE SEQUENCE [LARGE SCALE GENOMIC DNA]</scope>
</reference>
<dbReference type="Proteomes" id="UP000314981">
    <property type="component" value="Chromosome 28"/>
</dbReference>
<reference evidence="1" key="2">
    <citation type="submission" date="2025-08" db="UniProtKB">
        <authorList>
            <consortium name="Ensembl"/>
        </authorList>
    </citation>
    <scope>IDENTIFICATION</scope>
</reference>
<keyword evidence="2" id="KW-1185">Reference proteome</keyword>
<gene>
    <name evidence="1" type="primary">GNG4</name>
</gene>
<proteinExistence type="predicted"/>
<protein>
    <submittedName>
        <fullName evidence="1">G protein subunit gamma 4</fullName>
    </submittedName>
</protein>
<accession>A0A4W2E012</accession>
<evidence type="ECO:0000313" key="1">
    <source>
        <dbReference type="Ensembl" id="ENSBIXP00000030103.1"/>
    </source>
</evidence>
<name>A0A4W2E012_BOBOX</name>
<organism evidence="1 2">
    <name type="scientific">Bos indicus x Bos taurus</name>
    <name type="common">Hybrid cattle</name>
    <dbReference type="NCBI Taxonomy" id="30522"/>
    <lineage>
        <taxon>Eukaryota</taxon>
        <taxon>Metazoa</taxon>
        <taxon>Chordata</taxon>
        <taxon>Craniata</taxon>
        <taxon>Vertebrata</taxon>
        <taxon>Euteleostomi</taxon>
        <taxon>Mammalia</taxon>
        <taxon>Eutheria</taxon>
        <taxon>Laurasiatheria</taxon>
        <taxon>Artiodactyla</taxon>
        <taxon>Ruminantia</taxon>
        <taxon>Pecora</taxon>
        <taxon>Bovidae</taxon>
        <taxon>Bovinae</taxon>
        <taxon>Bos</taxon>
    </lineage>
</organism>